<gene>
    <name evidence="2" type="ORF">HNQ39_003513</name>
</gene>
<reference evidence="2 3" key="1">
    <citation type="submission" date="2020-08" db="EMBL/GenBank/DDBJ databases">
        <title>Genomic Encyclopedia of Type Strains, Phase IV (KMG-IV): sequencing the most valuable type-strain genomes for metagenomic binning, comparative biology and taxonomic classification.</title>
        <authorList>
            <person name="Goeker M."/>
        </authorList>
    </citation>
    <scope>NUCLEOTIDE SEQUENCE [LARGE SCALE GENOMIC DNA]</scope>
    <source>
        <strain evidence="2 3">DSM 23562</strain>
    </source>
</reference>
<feature type="transmembrane region" description="Helical" evidence="1">
    <location>
        <begin position="46"/>
        <end position="69"/>
    </location>
</feature>
<dbReference type="RefSeq" id="WP_184199218.1">
    <property type="nucleotide sequence ID" value="NZ_JACHGW010000003.1"/>
</dbReference>
<evidence type="ECO:0000313" key="2">
    <source>
        <dbReference type="EMBL" id="MBB6051703.1"/>
    </source>
</evidence>
<keyword evidence="3" id="KW-1185">Reference proteome</keyword>
<proteinExistence type="predicted"/>
<comment type="caution">
    <text evidence="2">The sequence shown here is derived from an EMBL/GenBank/DDBJ whole genome shotgun (WGS) entry which is preliminary data.</text>
</comment>
<accession>A0A7W9STF5</accession>
<sequence>MASRRQADRRRLGAGLWHGGRMLSGAGALGVLAGSVAPWVQLSLFGIPLAAPGVLFAGAWSAAAGLIGLSVLRRAPFVVAVAGLVALGVGMSQGKPAVQAVSRQILSLRMRLMPVNARLEQVRLSPIEPFGEVSHAEPGPGPAWVALGGAVLLLGGVAAGLGERWRRSCPQCRLVWSDERLPTLLHCPGCGLRRTSARQCQNCWHVAEKSDKHCAHCGEAL</sequence>
<evidence type="ECO:0000313" key="3">
    <source>
        <dbReference type="Proteomes" id="UP000520814"/>
    </source>
</evidence>
<dbReference type="AlphaFoldDB" id="A0A7W9STF5"/>
<feature type="transmembrane region" description="Helical" evidence="1">
    <location>
        <begin position="143"/>
        <end position="161"/>
    </location>
</feature>
<keyword evidence="1" id="KW-0472">Membrane</keyword>
<keyword evidence="1" id="KW-0812">Transmembrane</keyword>
<dbReference type="Proteomes" id="UP000520814">
    <property type="component" value="Unassembled WGS sequence"/>
</dbReference>
<keyword evidence="1" id="KW-1133">Transmembrane helix</keyword>
<protein>
    <submittedName>
        <fullName evidence="2">Uncharacterized protein</fullName>
    </submittedName>
</protein>
<feature type="transmembrane region" description="Helical" evidence="1">
    <location>
        <begin position="21"/>
        <end position="40"/>
    </location>
</feature>
<name>A0A7W9STF5_ARMRO</name>
<feature type="transmembrane region" description="Helical" evidence="1">
    <location>
        <begin position="76"/>
        <end position="94"/>
    </location>
</feature>
<evidence type="ECO:0000256" key="1">
    <source>
        <dbReference type="SAM" id="Phobius"/>
    </source>
</evidence>
<dbReference type="EMBL" id="JACHGW010000003">
    <property type="protein sequence ID" value="MBB6051703.1"/>
    <property type="molecule type" value="Genomic_DNA"/>
</dbReference>
<organism evidence="2 3">
    <name type="scientific">Armatimonas rosea</name>
    <dbReference type="NCBI Taxonomy" id="685828"/>
    <lineage>
        <taxon>Bacteria</taxon>
        <taxon>Bacillati</taxon>
        <taxon>Armatimonadota</taxon>
        <taxon>Armatimonadia</taxon>
        <taxon>Armatimonadales</taxon>
        <taxon>Armatimonadaceae</taxon>
        <taxon>Armatimonas</taxon>
    </lineage>
</organism>